<dbReference type="EMBL" id="SAUN01000001">
    <property type="protein sequence ID" value="RVX39968.1"/>
    <property type="molecule type" value="Genomic_DNA"/>
</dbReference>
<reference evidence="2 3" key="1">
    <citation type="submission" date="2019-01" db="EMBL/GenBank/DDBJ databases">
        <title>Sequencing the genomes of 1000 actinobacteria strains.</title>
        <authorList>
            <person name="Klenk H.-P."/>
        </authorList>
    </citation>
    <scope>NUCLEOTIDE SEQUENCE [LARGE SCALE GENOMIC DNA]</scope>
    <source>
        <strain evidence="2 3">DSM 43925</strain>
    </source>
</reference>
<gene>
    <name evidence="2" type="ORF">EDD27_2351</name>
</gene>
<evidence type="ECO:0000313" key="3">
    <source>
        <dbReference type="Proteomes" id="UP000284824"/>
    </source>
</evidence>
<feature type="domain" description="ChrB N-terminal" evidence="1">
    <location>
        <begin position="28"/>
        <end position="109"/>
    </location>
</feature>
<keyword evidence="3" id="KW-1185">Reference proteome</keyword>
<organism evidence="2 3">
    <name type="scientific">Nonomuraea polychroma</name>
    <dbReference type="NCBI Taxonomy" id="46176"/>
    <lineage>
        <taxon>Bacteria</taxon>
        <taxon>Bacillati</taxon>
        <taxon>Actinomycetota</taxon>
        <taxon>Actinomycetes</taxon>
        <taxon>Streptosporangiales</taxon>
        <taxon>Streptosporangiaceae</taxon>
        <taxon>Nonomuraea</taxon>
    </lineage>
</organism>
<name>A0A438M3A1_9ACTN</name>
<dbReference type="InterPro" id="IPR046858">
    <property type="entry name" value="ChrB_N"/>
</dbReference>
<dbReference type="AlphaFoldDB" id="A0A438M3A1"/>
<proteinExistence type="predicted"/>
<protein>
    <recommendedName>
        <fullName evidence="1">ChrB N-terminal domain-containing protein</fullName>
    </recommendedName>
</protein>
<dbReference type="Pfam" id="PF20229">
    <property type="entry name" value="ChrB_N"/>
    <property type="match status" value="1"/>
</dbReference>
<dbReference type="Proteomes" id="UP000284824">
    <property type="component" value="Unassembled WGS sequence"/>
</dbReference>
<sequence length="165" mass="18287">MEDTAARDTAGQWVLLAYRIPRQPSTLRITIWRKLDRLGVARLGDGLVALPADARTREQLEWIAEEIGEVGGSSTVWLATAGNVAQEKALAAEMRRARAAEYRSVIEQAEDAAQARPGERSRVVKRLQAELRRIGRRDYFPPAERDAAQRAVRALADAVASEAVR</sequence>
<comment type="caution">
    <text evidence="2">The sequence shown here is derived from an EMBL/GenBank/DDBJ whole genome shotgun (WGS) entry which is preliminary data.</text>
</comment>
<evidence type="ECO:0000259" key="1">
    <source>
        <dbReference type="Pfam" id="PF20229"/>
    </source>
</evidence>
<accession>A0A438M3A1</accession>
<dbReference type="RefSeq" id="WP_206641363.1">
    <property type="nucleotide sequence ID" value="NZ_SAUN01000001.1"/>
</dbReference>
<evidence type="ECO:0000313" key="2">
    <source>
        <dbReference type="EMBL" id="RVX39968.1"/>
    </source>
</evidence>